<evidence type="ECO:0000313" key="1">
    <source>
        <dbReference type="EMBL" id="KAJ9122091.1"/>
    </source>
</evidence>
<evidence type="ECO:0000313" key="2">
    <source>
        <dbReference type="Proteomes" id="UP001234202"/>
    </source>
</evidence>
<comment type="caution">
    <text evidence="1">The sequence shown here is derived from an EMBL/GenBank/DDBJ whole genome shotgun (WGS) entry which is preliminary data.</text>
</comment>
<name>A0ACC2XEN1_9TREE</name>
<keyword evidence="2" id="KW-1185">Reference proteome</keyword>
<organism evidence="1 2">
    <name type="scientific">Naganishia onofrii</name>
    <dbReference type="NCBI Taxonomy" id="1851511"/>
    <lineage>
        <taxon>Eukaryota</taxon>
        <taxon>Fungi</taxon>
        <taxon>Dikarya</taxon>
        <taxon>Basidiomycota</taxon>
        <taxon>Agaricomycotina</taxon>
        <taxon>Tremellomycetes</taxon>
        <taxon>Filobasidiales</taxon>
        <taxon>Filobasidiaceae</taxon>
        <taxon>Naganishia</taxon>
    </lineage>
</organism>
<accession>A0ACC2XEN1</accession>
<protein>
    <submittedName>
        <fullName evidence="1">Uncharacterized protein</fullName>
    </submittedName>
</protein>
<reference evidence="1" key="1">
    <citation type="submission" date="2023-04" db="EMBL/GenBank/DDBJ databases">
        <title>Draft Genome sequencing of Naganishia species isolated from polar environments using Oxford Nanopore Technology.</title>
        <authorList>
            <person name="Leo P."/>
            <person name="Venkateswaran K."/>
        </authorList>
    </citation>
    <scope>NUCLEOTIDE SEQUENCE</scope>
    <source>
        <strain evidence="1">DBVPG 5303</strain>
    </source>
</reference>
<gene>
    <name evidence="1" type="ORF">QFC24_004318</name>
</gene>
<dbReference type="Proteomes" id="UP001234202">
    <property type="component" value="Unassembled WGS sequence"/>
</dbReference>
<dbReference type="EMBL" id="JASBWV010000015">
    <property type="protein sequence ID" value="KAJ9122091.1"/>
    <property type="molecule type" value="Genomic_DNA"/>
</dbReference>
<sequence>MSAAHTSAAAAAVSAEDVVTFPISSNPHVAMYHLNRPRALNSLNQPMVDLLREKVDRWIDEKETRVVVGRGEGRGFCAGGDVKQVTQDARASSEGLAAALDFFRCENELDYLLALLKTGKVPRRLGDADTEGPTEGKEVDPDGKTYIVFMDGPTKTELIQCLFAILPPPFTVGGGAGLSYPAPLRIANESTIFAMPETKIGFSPDVGAQFYLSQLDGAVGAWLAITGESLFGRAVYELGIATHYIPKAKIAEVVAAIEALPKENLTTARLSALLLTFSAPPTTSASEASTNKTPDAPSLIAGDVRNLLDRAFSKPTVPKILAALHAAIDGKDKQTWSPRALEWAQQTVKTIGERSPTGMKIALLNWQGARKLRSLRAQLDKDLAMCCAFMTATKDMFAGVDQVLVHKSKEPAAWDPATLDDPRLEEGKLQTTWFDRKKSTTLDAAPELGLLPPSGGEHLWGTFRAWGLPSEQIVQEYITGSRSSSDAFALTRTELKQRLWSDLVAERGLDESALGVSQFKAEVEAKVEEVCERQCVLEGEGEAKGKKYLKWHPVAKL</sequence>
<proteinExistence type="predicted"/>